<dbReference type="AlphaFoldDB" id="A0A7C2K2E3"/>
<accession>A0A7C2K2E3</accession>
<sequence>MTRARKLTFQLTPLLDLLLIVIFAQYLDVRSTARRETIELEASRTLISAQLDEALRQLIALREKLAQMEQRVEVAETRSVEADRFLAQRDLIGELVTELFRLPEGTLAPLLQSRTASGPGPSASDLAQLQSRLKALGGGQSDRVVDHLLTFGEMRKRMDVWELYLQDNGSVVLTVGDKRLTFRAESADAFATRLFEAYKTLPEPKSLVLLLVSYGDAKFQSLKAMLDGLPQALDRIRTDAGDRSRLDYAVLGFRPKKS</sequence>
<evidence type="ECO:0000313" key="2">
    <source>
        <dbReference type="EMBL" id="HEN16818.1"/>
    </source>
</evidence>
<gene>
    <name evidence="2" type="ORF">ENQ76_15255</name>
</gene>
<reference evidence="2" key="1">
    <citation type="journal article" date="2020" name="mSystems">
        <title>Genome- and Community-Level Interaction Insights into Carbon Utilization and Element Cycling Functions of Hydrothermarchaeota in Hydrothermal Sediment.</title>
        <authorList>
            <person name="Zhou Z."/>
            <person name="Liu Y."/>
            <person name="Xu W."/>
            <person name="Pan J."/>
            <person name="Luo Z.H."/>
            <person name="Li M."/>
        </authorList>
    </citation>
    <scope>NUCLEOTIDE SEQUENCE [LARGE SCALE GENOMIC DNA]</scope>
    <source>
        <strain evidence="2">SpSt-339</strain>
    </source>
</reference>
<name>A0A7C2K2E3_9PLAN</name>
<comment type="caution">
    <text evidence="2">The sequence shown here is derived from an EMBL/GenBank/DDBJ whole genome shotgun (WGS) entry which is preliminary data.</text>
</comment>
<organism evidence="2">
    <name type="scientific">Schlesneria paludicola</name>
    <dbReference type="NCBI Taxonomy" id="360056"/>
    <lineage>
        <taxon>Bacteria</taxon>
        <taxon>Pseudomonadati</taxon>
        <taxon>Planctomycetota</taxon>
        <taxon>Planctomycetia</taxon>
        <taxon>Planctomycetales</taxon>
        <taxon>Planctomycetaceae</taxon>
        <taxon>Schlesneria</taxon>
    </lineage>
</organism>
<evidence type="ECO:0000256" key="1">
    <source>
        <dbReference type="SAM" id="Coils"/>
    </source>
</evidence>
<feature type="coiled-coil region" evidence="1">
    <location>
        <begin position="51"/>
        <end position="78"/>
    </location>
</feature>
<protein>
    <submittedName>
        <fullName evidence="2">Uncharacterized protein</fullName>
    </submittedName>
</protein>
<keyword evidence="1" id="KW-0175">Coiled coil</keyword>
<dbReference type="EMBL" id="DSOK01000420">
    <property type="protein sequence ID" value="HEN16818.1"/>
    <property type="molecule type" value="Genomic_DNA"/>
</dbReference>
<proteinExistence type="predicted"/>